<evidence type="ECO:0000313" key="1">
    <source>
        <dbReference type="EMBL" id="NQX45164.1"/>
    </source>
</evidence>
<evidence type="ECO:0000313" key="2">
    <source>
        <dbReference type="Proteomes" id="UP000711047"/>
    </source>
</evidence>
<protein>
    <recommendedName>
        <fullName evidence="3">DUF1877 family protein</fullName>
    </recommendedName>
</protein>
<sequence length="48" mass="5436">MQQVDLDKLELGDINEALRQQVKSQFTGLLDYYRRAAAAGKHVIFSVV</sequence>
<name>A0ABX2DNG1_9BACL</name>
<evidence type="ECO:0008006" key="3">
    <source>
        <dbReference type="Google" id="ProtNLM"/>
    </source>
</evidence>
<accession>A0ABX2DNG1</accession>
<dbReference type="EMBL" id="JABMKX010000003">
    <property type="protein sequence ID" value="NQX45164.1"/>
    <property type="molecule type" value="Genomic_DNA"/>
</dbReference>
<reference evidence="1 2" key="1">
    <citation type="submission" date="2020-05" db="EMBL/GenBank/DDBJ databases">
        <title>Paenibacillus glebae, sp. nov., Paenibacillus humi sp. nov., Paenibacillus pedi sp. nov., Paenibacillus terrestris sp. nov. and Paenibacillus terricola sp. nov., isolated from a forest top soil sample.</title>
        <authorList>
            <person name="Qi S."/>
            <person name="Carlier A."/>
            <person name="Cnockaert M."/>
            <person name="Vandamme P."/>
        </authorList>
    </citation>
    <scope>NUCLEOTIDE SEQUENCE [LARGE SCALE GENOMIC DNA]</scope>
    <source>
        <strain evidence="1 2">LMG 29502</strain>
    </source>
</reference>
<dbReference type="Proteomes" id="UP000711047">
    <property type="component" value="Unassembled WGS sequence"/>
</dbReference>
<organism evidence="1 2">
    <name type="scientific">Paenibacillus tritici</name>
    <dbReference type="NCBI Taxonomy" id="1873425"/>
    <lineage>
        <taxon>Bacteria</taxon>
        <taxon>Bacillati</taxon>
        <taxon>Bacillota</taxon>
        <taxon>Bacilli</taxon>
        <taxon>Bacillales</taxon>
        <taxon>Paenibacillaceae</taxon>
        <taxon>Paenibacillus</taxon>
    </lineage>
</organism>
<comment type="caution">
    <text evidence="1">The sequence shown here is derived from an EMBL/GenBank/DDBJ whole genome shotgun (WGS) entry which is preliminary data.</text>
</comment>
<proteinExistence type="predicted"/>
<keyword evidence="2" id="KW-1185">Reference proteome</keyword>
<gene>
    <name evidence="1" type="ORF">HQN87_07455</name>
</gene>
<dbReference type="RefSeq" id="WP_173130006.1">
    <property type="nucleotide sequence ID" value="NZ_JABMKX010000003.1"/>
</dbReference>